<sequence length="53" mass="6029">MQKKPFYLLNVEGSIKRKTDSIRVSLVFLSTSVSSLSKITISQGVYDIFFDKI</sequence>
<accession>A0A382MYK4</accession>
<evidence type="ECO:0000313" key="1">
    <source>
        <dbReference type="EMBL" id="SVC52391.1"/>
    </source>
</evidence>
<proteinExistence type="predicted"/>
<dbReference type="EMBL" id="UINC01095927">
    <property type="protein sequence ID" value="SVC52391.1"/>
    <property type="molecule type" value="Genomic_DNA"/>
</dbReference>
<reference evidence="1" key="1">
    <citation type="submission" date="2018-05" db="EMBL/GenBank/DDBJ databases">
        <authorList>
            <person name="Lanie J.A."/>
            <person name="Ng W.-L."/>
            <person name="Kazmierczak K.M."/>
            <person name="Andrzejewski T.M."/>
            <person name="Davidsen T.M."/>
            <person name="Wayne K.J."/>
            <person name="Tettelin H."/>
            <person name="Glass J.I."/>
            <person name="Rusch D."/>
            <person name="Podicherti R."/>
            <person name="Tsui H.-C.T."/>
            <person name="Winkler M.E."/>
        </authorList>
    </citation>
    <scope>NUCLEOTIDE SEQUENCE</scope>
</reference>
<dbReference type="AlphaFoldDB" id="A0A382MYK4"/>
<name>A0A382MYK4_9ZZZZ</name>
<protein>
    <submittedName>
        <fullName evidence="1">Uncharacterized protein</fullName>
    </submittedName>
</protein>
<gene>
    <name evidence="1" type="ORF">METZ01_LOCUS305245</name>
</gene>
<organism evidence="1">
    <name type="scientific">marine metagenome</name>
    <dbReference type="NCBI Taxonomy" id="408172"/>
    <lineage>
        <taxon>unclassified sequences</taxon>
        <taxon>metagenomes</taxon>
        <taxon>ecological metagenomes</taxon>
    </lineage>
</organism>
<feature type="non-terminal residue" evidence="1">
    <location>
        <position position="53"/>
    </location>
</feature>